<comment type="caution">
    <text evidence="3">The sequence shown here is derived from an EMBL/GenBank/DDBJ whole genome shotgun (WGS) entry which is preliminary data.</text>
</comment>
<protein>
    <submittedName>
        <fullName evidence="3">Uncharacterized protein</fullName>
    </submittedName>
</protein>
<reference evidence="3 4" key="1">
    <citation type="journal article" date="2022" name="bioRxiv">
        <title>Genomics of Preaxostyla Flagellates Illuminates Evolutionary Transitions and the Path Towards Mitochondrial Loss.</title>
        <authorList>
            <person name="Novak L.V.F."/>
            <person name="Treitli S.C."/>
            <person name="Pyrih J."/>
            <person name="Halakuc P."/>
            <person name="Pipaliya S.V."/>
            <person name="Vacek V."/>
            <person name="Brzon O."/>
            <person name="Soukal P."/>
            <person name="Eme L."/>
            <person name="Dacks J.B."/>
            <person name="Karnkowska A."/>
            <person name="Elias M."/>
            <person name="Hampl V."/>
        </authorList>
    </citation>
    <scope>NUCLEOTIDE SEQUENCE [LARGE SCALE GENOMIC DNA]</scope>
    <source>
        <strain evidence="3">NAU3</strain>
        <tissue evidence="3">Gut</tissue>
    </source>
</reference>
<keyword evidence="2" id="KW-1133">Transmembrane helix</keyword>
<evidence type="ECO:0000256" key="2">
    <source>
        <dbReference type="SAM" id="Phobius"/>
    </source>
</evidence>
<evidence type="ECO:0000313" key="3">
    <source>
        <dbReference type="EMBL" id="KAK2951777.1"/>
    </source>
</evidence>
<gene>
    <name evidence="3" type="ORF">BLNAU_13270</name>
</gene>
<feature type="compositionally biased region" description="Acidic residues" evidence="1">
    <location>
        <begin position="1784"/>
        <end position="1801"/>
    </location>
</feature>
<keyword evidence="2" id="KW-0472">Membrane</keyword>
<feature type="transmembrane region" description="Helical" evidence="2">
    <location>
        <begin position="1651"/>
        <end position="1671"/>
    </location>
</feature>
<dbReference type="Proteomes" id="UP001281761">
    <property type="component" value="Unassembled WGS sequence"/>
</dbReference>
<name>A0ABQ9XMD3_9EUKA</name>
<keyword evidence="4" id="KW-1185">Reference proteome</keyword>
<sequence>MRPALNIEERGFFIVLNSSFSLASFSLWPTHLLAQITNSICSLSNCDLHVCTTSPFDAVSSVIRLKSLSFESDTGTIDSVVTSRSQNNTIDMLGSSLWNMTVMSGESFFGGNKTDTRLSSTTFWNVTRSSLTSSPAVSVADRTMILGSEFGYVWNGIDGTIVRRFCDTPRFLAQNTTFRNGVYEEKIFTSPQTLSDISNTFIKCTFSDCSSSSSGGSLSASYTSLPSSIDLTLTNCKFDSSQSSKNGGAIAIILEGSNHEECRLTVNIEHCSCYDTAARSGEGGQIFINVQREAKCDGSITIHHFQTNNCNSKVGGCIRSSIFTTLSVSFLMDNCSFSHINAEKGGAIAHDVSLSSKSSFTVANSDFSDCFSMFGGSLLFDIHEFLAISITETTFNGSSSSHEGGCIYITHRKSASNLPFSVILSALTIHDCSSKSWGGFLHLEQEEIEIEGESTISCDHINVTHCSAGLYGGIFTFCYTKSMQLSVSDSTFQNLYAGSCGAFMYCLDSQHHVIPLALTVSISNVTFFDLSSKAGCLFYSDTLYPKSMLSLTLNNVTVTKFHSTDSGALINFSPPSSLVKPECVIKNCHFTRDSSGSSSVIYQRIGTLRLETTIILDHSVQNKMMLELSPNTTLALNKCQLISSASRQMGQDYKMISGPIGSDNFIECLEVVFSVHSPTCDGYLVAFDTLPANVKTLFESCVDISTKTSFPSIIDKDGAQTFSITSDTLEVYVDEQNGHDSNMCGFPSHPCQSLGYASRVSSHIAFSISAVGTVSSPVHPIVLPSPCMRLTSNRSDMATLKFTLSDSPILQAPNNPFVLSKLVFILNTIQKDGVFFKTGQSSTHVRNILVQYTEQHRISLFFLAHISTSTFEIDLDSPDLPLTNIVLFSSNSAVSIVERSTFKDLVLSDSSTFLGASKHTVIMDSSFKAIQSAEPLFRLSSSKLHFVNTIFQLCLVESDALVVVDEGSILNVQSSMFESCTGREAGVALFKTNTNTESSFSDVNLINNRVSRPNEIDDAKTSLLGNDLTIRGNPKLVIIFRSRSTSFFPRVVVGDSDSVEVVDMFAQDQTVFHLNISGSDHFQCGSELDACCTLQYTIGVTNETNAKEWMTTLCPFGPFSEVRVFVVRRSIVMDGRGLCELDAPCEGDEVMFSVEDSSVIFRQIVFRLTRAVYGRFIWSSKSALELMNCSVSSFIPVSAVSSPGSSLHSLFSVESGSLVVSRLRCDNFQSTQHSSTLFFIDRANFNLRNTQLSYLSAVSDNGLMCGTVQHTHFDIDDVLFEALTTPSNCGMLNLEVIDDGSVSLRNTTFSNMNISSPLISLTLSSSLLLTAAKSIVVDMSSLLVRSCRGSDVTGSILFVDNSLNMQWTLSEPKTGQFLTEIEWDSFVEKRGADEARSLFDDRILPLPQYLIDENVFNEVINCGTEFLPCRSIEFAIGRIHPHRTNAVGVILMSSVDLKEQLSDRRCWFVDGSGKTVTIVGGVVDSGGAIVVRERFELLSIVVSLPANSKSLGKTVGIIECCSGTLSMREVAVLQTTMSVDFDRVIVFGVDAHVSISDCELSRLSTAAGMISLTFTSNTKTPSFLFRNVSFVNCQPSHAVRIGLTFSSKHRNVKIRDHFEKIRLDWKHPEWYWLRVGEKESSFVFDVVVHPAIWVGLGVAGLLSIFIVPWLLCTPAMFPVMMCCRHIRNKPSSSSHCRCCKCLLPDGGLGEKDHEPWDVVHLLNGIPNEYRYATITDAKTRLQIAGEDGDRPITPSHRKRGLCEKMEVDVDVKQALNNRNPSSDSDSEDVLDSSDESEEEIV</sequence>
<evidence type="ECO:0000313" key="4">
    <source>
        <dbReference type="Proteomes" id="UP001281761"/>
    </source>
</evidence>
<dbReference type="EMBL" id="JARBJD010000113">
    <property type="protein sequence ID" value="KAK2951777.1"/>
    <property type="molecule type" value="Genomic_DNA"/>
</dbReference>
<evidence type="ECO:0000256" key="1">
    <source>
        <dbReference type="SAM" id="MobiDB-lite"/>
    </source>
</evidence>
<dbReference type="SUPFAM" id="SSF51126">
    <property type="entry name" value="Pectin lyase-like"/>
    <property type="match status" value="1"/>
</dbReference>
<dbReference type="InterPro" id="IPR011050">
    <property type="entry name" value="Pectin_lyase_fold/virulence"/>
</dbReference>
<proteinExistence type="predicted"/>
<organism evidence="3 4">
    <name type="scientific">Blattamonas nauphoetae</name>
    <dbReference type="NCBI Taxonomy" id="2049346"/>
    <lineage>
        <taxon>Eukaryota</taxon>
        <taxon>Metamonada</taxon>
        <taxon>Preaxostyla</taxon>
        <taxon>Oxymonadida</taxon>
        <taxon>Blattamonas</taxon>
    </lineage>
</organism>
<feature type="region of interest" description="Disordered" evidence="1">
    <location>
        <begin position="1774"/>
        <end position="1801"/>
    </location>
</feature>
<accession>A0ABQ9XMD3</accession>
<keyword evidence="2" id="KW-0812">Transmembrane</keyword>